<evidence type="ECO:0000313" key="1">
    <source>
        <dbReference type="EMBL" id="KAK0654791.1"/>
    </source>
</evidence>
<sequence length="185" mass="18658">MQCKYVNCNRPMHTSPPITNSPYKSPCRHLSLESGVADDSADLGGLGKGPGTLVAIGKGRLDVGAALDSDGVVVVVEDLAAEGLVDLAAEAELNRLEGADAVESLALALAVVGEGELLAKLDSLVGEDDADLLVVALARLDLVDGLNGGIDDGVLGGSGGRGGNGASGEESNEDVGELHFDWLVG</sequence>
<reference evidence="1" key="1">
    <citation type="submission" date="2023-06" db="EMBL/GenBank/DDBJ databases">
        <title>Genome-scale phylogeny and comparative genomics of the fungal order Sordariales.</title>
        <authorList>
            <consortium name="Lawrence Berkeley National Laboratory"/>
            <person name="Hensen N."/>
            <person name="Bonometti L."/>
            <person name="Westerberg I."/>
            <person name="Brannstrom I.O."/>
            <person name="Guillou S."/>
            <person name="Cros-Aarteil S."/>
            <person name="Calhoun S."/>
            <person name="Haridas S."/>
            <person name="Kuo A."/>
            <person name="Mondo S."/>
            <person name="Pangilinan J."/>
            <person name="Riley R."/>
            <person name="Labutti K."/>
            <person name="Andreopoulos B."/>
            <person name="Lipzen A."/>
            <person name="Chen C."/>
            <person name="Yanf M."/>
            <person name="Daum C."/>
            <person name="Ng V."/>
            <person name="Clum A."/>
            <person name="Steindorff A."/>
            <person name="Ohm R."/>
            <person name="Martin F."/>
            <person name="Silar P."/>
            <person name="Natvig D."/>
            <person name="Lalanne C."/>
            <person name="Gautier V."/>
            <person name="Ament-Velasquez S.L."/>
            <person name="Kruys A."/>
            <person name="Hutchinson M.I."/>
            <person name="Powell A.J."/>
            <person name="Barry K."/>
            <person name="Miller A.N."/>
            <person name="Grigoriev I.V."/>
            <person name="Debuchy R."/>
            <person name="Gladieux P."/>
            <person name="Thoren M.H."/>
            <person name="Johannesson H."/>
        </authorList>
    </citation>
    <scope>NUCLEOTIDE SEQUENCE</scope>
    <source>
        <strain evidence="1">SMH2532-1</strain>
    </source>
</reference>
<protein>
    <submittedName>
        <fullName evidence="1">Uncharacterized protein</fullName>
    </submittedName>
</protein>
<name>A0AA39YNB8_9PEZI</name>
<proteinExistence type="predicted"/>
<dbReference type="Proteomes" id="UP001174936">
    <property type="component" value="Unassembled WGS sequence"/>
</dbReference>
<evidence type="ECO:0000313" key="2">
    <source>
        <dbReference type="Proteomes" id="UP001174936"/>
    </source>
</evidence>
<gene>
    <name evidence="1" type="ORF">B0T16DRAFT_395683</name>
</gene>
<dbReference type="AlphaFoldDB" id="A0AA39YNB8"/>
<keyword evidence="2" id="KW-1185">Reference proteome</keyword>
<accession>A0AA39YNB8</accession>
<comment type="caution">
    <text evidence="1">The sequence shown here is derived from an EMBL/GenBank/DDBJ whole genome shotgun (WGS) entry which is preliminary data.</text>
</comment>
<dbReference type="EMBL" id="JAULSV010000001">
    <property type="protein sequence ID" value="KAK0654791.1"/>
    <property type="molecule type" value="Genomic_DNA"/>
</dbReference>
<organism evidence="1 2">
    <name type="scientific">Cercophora newfieldiana</name>
    <dbReference type="NCBI Taxonomy" id="92897"/>
    <lineage>
        <taxon>Eukaryota</taxon>
        <taxon>Fungi</taxon>
        <taxon>Dikarya</taxon>
        <taxon>Ascomycota</taxon>
        <taxon>Pezizomycotina</taxon>
        <taxon>Sordariomycetes</taxon>
        <taxon>Sordariomycetidae</taxon>
        <taxon>Sordariales</taxon>
        <taxon>Lasiosphaeriaceae</taxon>
        <taxon>Cercophora</taxon>
    </lineage>
</organism>